<evidence type="ECO:0000313" key="4">
    <source>
        <dbReference type="EMBL" id="CAL8116491.1"/>
    </source>
</evidence>
<dbReference type="PROSITE" id="PS50144">
    <property type="entry name" value="MATH"/>
    <property type="match status" value="1"/>
</dbReference>
<evidence type="ECO:0000256" key="1">
    <source>
        <dbReference type="SAM" id="Phobius"/>
    </source>
</evidence>
<dbReference type="SUPFAM" id="SSF49599">
    <property type="entry name" value="TRAF domain-like"/>
    <property type="match status" value="1"/>
</dbReference>
<proteinExistence type="predicted"/>
<dbReference type="InterPro" id="IPR000210">
    <property type="entry name" value="BTB/POZ_dom"/>
</dbReference>
<dbReference type="Gene3D" id="3.30.710.10">
    <property type="entry name" value="Potassium Channel Kv1.1, Chain A"/>
    <property type="match status" value="1"/>
</dbReference>
<comment type="caution">
    <text evidence="4">The sequence shown here is derived from an EMBL/GenBank/DDBJ whole genome shotgun (WGS) entry which is preliminary data.</text>
</comment>
<feature type="domain" description="MATH" evidence="3">
    <location>
        <begin position="41"/>
        <end position="183"/>
    </location>
</feature>
<evidence type="ECO:0000259" key="2">
    <source>
        <dbReference type="PROSITE" id="PS50097"/>
    </source>
</evidence>
<evidence type="ECO:0000313" key="5">
    <source>
        <dbReference type="Proteomes" id="UP001642540"/>
    </source>
</evidence>
<feature type="transmembrane region" description="Helical" evidence="1">
    <location>
        <begin position="6"/>
        <end position="24"/>
    </location>
</feature>
<dbReference type="Pfam" id="PF00651">
    <property type="entry name" value="BTB"/>
    <property type="match status" value="1"/>
</dbReference>
<sequence>MCASKHFSFCLTFFLIEIIYYIIYKFVNHNICKTFQIELEAFSFTWTIKNYEFLSRSRVLESPIFYGGFKTKHGWKLLMYPKRHEYPGSKCGPYVCICLKLCNYGDQLSELEDTPITTHFQISILNSEGHPQVHAFQEKKVHEFSKVSGQEECGNKFMIRSEQLVDPNRGLIANDTVRILCQVWIPGEMKEKVTNCNWKPSDEQKSTPKDRHAVDFGKMFSKSIGTDVTVSTGVTSFKAHKAILSARSSVFDAMFSADMMERETATVKIDDFDKEVVKGMLDHLYTGETNVMADRAQELLQIAEKYNLEGLKEDCEYSIADKLNKDNVAEILALAHSHNAPILKSHAISFINWNKEELRKMKSFQDAVKAFALTGFLVYLYLSSTKRNKSGIESTLILIIIN</sequence>
<dbReference type="PANTHER" id="PTHR24413">
    <property type="entry name" value="SPECKLE-TYPE POZ PROTEIN"/>
    <property type="match status" value="1"/>
</dbReference>
<keyword evidence="1" id="KW-0812">Transmembrane</keyword>
<keyword evidence="1" id="KW-0472">Membrane</keyword>
<accession>A0ABP1R0V0</accession>
<dbReference type="InterPro" id="IPR008974">
    <property type="entry name" value="TRAF-like"/>
</dbReference>
<dbReference type="Gene3D" id="2.60.210.10">
    <property type="entry name" value="Apoptosis, Tumor Necrosis Factor Receptor Associated Protein 2, Chain A"/>
    <property type="match status" value="1"/>
</dbReference>
<dbReference type="SMART" id="SM00225">
    <property type="entry name" value="BTB"/>
    <property type="match status" value="1"/>
</dbReference>
<keyword evidence="5" id="KW-1185">Reference proteome</keyword>
<reference evidence="4 5" key="1">
    <citation type="submission" date="2024-08" db="EMBL/GenBank/DDBJ databases">
        <authorList>
            <person name="Cucini C."/>
            <person name="Frati F."/>
        </authorList>
    </citation>
    <scope>NUCLEOTIDE SEQUENCE [LARGE SCALE GENOMIC DNA]</scope>
</reference>
<dbReference type="PROSITE" id="PS50097">
    <property type="entry name" value="BTB"/>
    <property type="match status" value="1"/>
</dbReference>
<dbReference type="InterPro" id="IPR002083">
    <property type="entry name" value="MATH/TRAF_dom"/>
</dbReference>
<organism evidence="4 5">
    <name type="scientific">Orchesella dallaii</name>
    <dbReference type="NCBI Taxonomy" id="48710"/>
    <lineage>
        <taxon>Eukaryota</taxon>
        <taxon>Metazoa</taxon>
        <taxon>Ecdysozoa</taxon>
        <taxon>Arthropoda</taxon>
        <taxon>Hexapoda</taxon>
        <taxon>Collembola</taxon>
        <taxon>Entomobryomorpha</taxon>
        <taxon>Entomobryoidea</taxon>
        <taxon>Orchesellidae</taxon>
        <taxon>Orchesellinae</taxon>
        <taxon>Orchesella</taxon>
    </lineage>
</organism>
<protein>
    <recommendedName>
        <fullName evidence="6">Speckle-type POZ protein</fullName>
    </recommendedName>
</protein>
<dbReference type="SUPFAM" id="SSF54695">
    <property type="entry name" value="POZ domain"/>
    <property type="match status" value="1"/>
</dbReference>
<dbReference type="Proteomes" id="UP001642540">
    <property type="component" value="Unassembled WGS sequence"/>
</dbReference>
<evidence type="ECO:0008006" key="6">
    <source>
        <dbReference type="Google" id="ProtNLM"/>
    </source>
</evidence>
<dbReference type="CDD" id="cd00121">
    <property type="entry name" value="MATH"/>
    <property type="match status" value="1"/>
</dbReference>
<gene>
    <name evidence="4" type="ORF">ODALV1_LOCUS17304</name>
</gene>
<feature type="domain" description="BTB" evidence="2">
    <location>
        <begin position="226"/>
        <end position="293"/>
    </location>
</feature>
<name>A0ABP1R0V0_9HEXA</name>
<evidence type="ECO:0000259" key="3">
    <source>
        <dbReference type="PROSITE" id="PS50144"/>
    </source>
</evidence>
<dbReference type="InterPro" id="IPR011333">
    <property type="entry name" value="SKP1/BTB/POZ_sf"/>
</dbReference>
<dbReference type="Pfam" id="PF22486">
    <property type="entry name" value="MATH_2"/>
    <property type="match status" value="1"/>
</dbReference>
<keyword evidence="1" id="KW-1133">Transmembrane helix</keyword>
<dbReference type="EMBL" id="CAXLJM020000053">
    <property type="protein sequence ID" value="CAL8116491.1"/>
    <property type="molecule type" value="Genomic_DNA"/>
</dbReference>